<feature type="chain" id="PRO_5039274409" evidence="5">
    <location>
        <begin position="23"/>
        <end position="272"/>
    </location>
</feature>
<dbReference type="SMART" id="SM00062">
    <property type="entry name" value="PBPb"/>
    <property type="match status" value="1"/>
</dbReference>
<sequence>MKNLKKILAVVLSVMIVFSVVGCGQKEEAQEAAKTKLEQIKESGQLVIGTSASYPPYEFHKQIDGKDQIVGFDIEIAKEIASDLGVELVIKDMKFEGLLAALNTGKIDMVIAGMTPTEERKKSVDFSKVYYVATQSVIVKADQVENFKTPEDLKDKMIGVQKGTLQEEIAKGVVPADQIKGLGKVADVILELKGDKVDAIIVESPVGKAYAKNNDDLGVAEIDFNTGDSGSAIAIKKGSTDFVAAVDATLDRLMNDEKIDEFVAAATELADN</sequence>
<dbReference type="OrthoDB" id="9774451at2"/>
<dbReference type="InterPro" id="IPR001320">
    <property type="entry name" value="Iontro_rcpt_C"/>
</dbReference>
<dbReference type="SMART" id="SM00079">
    <property type="entry name" value="PBPe"/>
    <property type="match status" value="1"/>
</dbReference>
<dbReference type="EMBL" id="JJMM01000005">
    <property type="protein sequence ID" value="KDR96007.1"/>
    <property type="molecule type" value="Genomic_DNA"/>
</dbReference>
<dbReference type="PANTHER" id="PTHR35936">
    <property type="entry name" value="MEMBRANE-BOUND LYTIC MUREIN TRANSGLYCOSYLASE F"/>
    <property type="match status" value="1"/>
</dbReference>
<evidence type="ECO:0000256" key="2">
    <source>
        <dbReference type="ARBA" id="ARBA00010333"/>
    </source>
</evidence>
<dbReference type="SUPFAM" id="SSF53850">
    <property type="entry name" value="Periplasmic binding protein-like II"/>
    <property type="match status" value="1"/>
</dbReference>
<dbReference type="InterPro" id="IPR018313">
    <property type="entry name" value="SBP_3_CS"/>
</dbReference>
<evidence type="ECO:0000259" key="6">
    <source>
        <dbReference type="SMART" id="SM00062"/>
    </source>
</evidence>
<evidence type="ECO:0000256" key="5">
    <source>
        <dbReference type="SAM" id="SignalP"/>
    </source>
</evidence>
<name>A0A069RPA6_PEPLI</name>
<evidence type="ECO:0000313" key="8">
    <source>
        <dbReference type="EMBL" id="KDR96007.1"/>
    </source>
</evidence>
<comment type="similarity">
    <text evidence="2 4">Belongs to the bacterial solute-binding protein 3 family.</text>
</comment>
<dbReference type="Pfam" id="PF00497">
    <property type="entry name" value="SBP_bac_3"/>
    <property type="match status" value="1"/>
</dbReference>
<dbReference type="RefSeq" id="WP_038262462.1">
    <property type="nucleotide sequence ID" value="NZ_FSRH01000007.1"/>
</dbReference>
<dbReference type="GO" id="GO:0030313">
    <property type="term" value="C:cell envelope"/>
    <property type="evidence" value="ECO:0007669"/>
    <property type="project" value="UniProtKB-SubCell"/>
</dbReference>
<dbReference type="STRING" id="1121324.CLIT_5c00170"/>
<dbReference type="eggNOG" id="COG0834">
    <property type="taxonomic scope" value="Bacteria"/>
</dbReference>
<keyword evidence="9" id="KW-1185">Reference proteome</keyword>
<evidence type="ECO:0000259" key="7">
    <source>
        <dbReference type="SMART" id="SM00079"/>
    </source>
</evidence>
<evidence type="ECO:0000256" key="1">
    <source>
        <dbReference type="ARBA" id="ARBA00004196"/>
    </source>
</evidence>
<dbReference type="GO" id="GO:0016020">
    <property type="term" value="C:membrane"/>
    <property type="evidence" value="ECO:0007669"/>
    <property type="project" value="InterPro"/>
</dbReference>
<evidence type="ECO:0000256" key="3">
    <source>
        <dbReference type="ARBA" id="ARBA00022729"/>
    </source>
</evidence>
<dbReference type="PROSITE" id="PS01039">
    <property type="entry name" value="SBP_BACTERIAL_3"/>
    <property type="match status" value="1"/>
</dbReference>
<feature type="domain" description="Ionotropic glutamate receptor C-terminal" evidence="7">
    <location>
        <begin position="45"/>
        <end position="262"/>
    </location>
</feature>
<evidence type="ECO:0000313" key="9">
    <source>
        <dbReference type="Proteomes" id="UP000027946"/>
    </source>
</evidence>
<comment type="subcellular location">
    <subcellularLocation>
        <location evidence="1">Cell envelope</location>
    </subcellularLocation>
</comment>
<dbReference type="PROSITE" id="PS51257">
    <property type="entry name" value="PROKAR_LIPOPROTEIN"/>
    <property type="match status" value="1"/>
</dbReference>
<organism evidence="8 9">
    <name type="scientific">Peptoclostridium litorale DSM 5388</name>
    <dbReference type="NCBI Taxonomy" id="1121324"/>
    <lineage>
        <taxon>Bacteria</taxon>
        <taxon>Bacillati</taxon>
        <taxon>Bacillota</taxon>
        <taxon>Clostridia</taxon>
        <taxon>Peptostreptococcales</taxon>
        <taxon>Peptoclostridiaceae</taxon>
        <taxon>Peptoclostridium</taxon>
    </lineage>
</organism>
<dbReference type="Gene3D" id="3.40.190.10">
    <property type="entry name" value="Periplasmic binding protein-like II"/>
    <property type="match status" value="2"/>
</dbReference>
<dbReference type="InterPro" id="IPR001638">
    <property type="entry name" value="Solute-binding_3/MltF_N"/>
</dbReference>
<feature type="domain" description="Solute-binding protein family 3/N-terminal" evidence="6">
    <location>
        <begin position="45"/>
        <end position="266"/>
    </location>
</feature>
<dbReference type="PANTHER" id="PTHR35936:SF17">
    <property type="entry name" value="ARGININE-BINDING EXTRACELLULAR PROTEIN ARTP"/>
    <property type="match status" value="1"/>
</dbReference>
<accession>A0A069RPA6</accession>
<dbReference type="AlphaFoldDB" id="A0A069RPA6"/>
<dbReference type="GO" id="GO:0015276">
    <property type="term" value="F:ligand-gated monoatomic ion channel activity"/>
    <property type="evidence" value="ECO:0007669"/>
    <property type="project" value="InterPro"/>
</dbReference>
<gene>
    <name evidence="8" type="primary">artP</name>
    <name evidence="8" type="ORF">CLIT_5c00170</name>
</gene>
<comment type="caution">
    <text evidence="8">The sequence shown here is derived from an EMBL/GenBank/DDBJ whole genome shotgun (WGS) entry which is preliminary data.</text>
</comment>
<evidence type="ECO:0000256" key="4">
    <source>
        <dbReference type="RuleBase" id="RU003744"/>
    </source>
</evidence>
<feature type="signal peptide" evidence="5">
    <location>
        <begin position="1"/>
        <end position="22"/>
    </location>
</feature>
<reference evidence="8 9" key="1">
    <citation type="submission" date="2014-03" db="EMBL/GenBank/DDBJ databases">
        <title>Genome sequence of Clostridium litorale W6, DSM 5388.</title>
        <authorList>
            <person name="Poehlein A."/>
            <person name="Jagirdar A."/>
            <person name="Khonsari B."/>
            <person name="Chibani C.M."/>
            <person name="Gutierrez Gutierrez D.A."/>
            <person name="Davydova E."/>
            <person name="Alghaithi H.S."/>
            <person name="Nair K.P."/>
            <person name="Dhamotharan K."/>
            <person name="Chandran L."/>
            <person name="G W."/>
            <person name="Daniel R."/>
        </authorList>
    </citation>
    <scope>NUCLEOTIDE SEQUENCE [LARGE SCALE GENOMIC DNA]</scope>
    <source>
        <strain evidence="8 9">W6</strain>
    </source>
</reference>
<dbReference type="Proteomes" id="UP000027946">
    <property type="component" value="Unassembled WGS sequence"/>
</dbReference>
<protein>
    <submittedName>
        <fullName evidence="8">Arginine-binding extracellular protein ArtP</fullName>
    </submittedName>
</protein>
<proteinExistence type="inferred from homology"/>
<keyword evidence="3 5" id="KW-0732">Signal</keyword>